<evidence type="ECO:0000259" key="9">
    <source>
        <dbReference type="Pfam" id="PF02771"/>
    </source>
</evidence>
<dbReference type="SUPFAM" id="SSF47203">
    <property type="entry name" value="Acyl-CoA dehydrogenase C-terminal domain-like"/>
    <property type="match status" value="1"/>
</dbReference>
<dbReference type="FunFam" id="1.20.140.10:FF:000001">
    <property type="entry name" value="Acyl-CoA dehydrogenase"/>
    <property type="match status" value="1"/>
</dbReference>
<dbReference type="AlphaFoldDB" id="A0ABD5SIL2"/>
<dbReference type="Gene3D" id="1.20.140.10">
    <property type="entry name" value="Butyryl-CoA Dehydrogenase, subunit A, domain 3"/>
    <property type="match status" value="1"/>
</dbReference>
<evidence type="ECO:0000259" key="8">
    <source>
        <dbReference type="Pfam" id="PF02770"/>
    </source>
</evidence>
<evidence type="ECO:0000313" key="10">
    <source>
        <dbReference type="EMBL" id="MFC6764429.1"/>
    </source>
</evidence>
<evidence type="ECO:0000313" key="11">
    <source>
        <dbReference type="Proteomes" id="UP001596383"/>
    </source>
</evidence>
<feature type="domain" description="Acyl-CoA dehydrogenase/oxidase C-terminal" evidence="7">
    <location>
        <begin position="265"/>
        <end position="412"/>
    </location>
</feature>
<feature type="domain" description="Acyl-CoA dehydrogenase/oxidase N-terminal" evidence="9">
    <location>
        <begin position="22"/>
        <end position="153"/>
    </location>
</feature>
<dbReference type="InterPro" id="IPR037069">
    <property type="entry name" value="AcylCoA_DH/ox_N_sf"/>
</dbReference>
<dbReference type="Proteomes" id="UP001596383">
    <property type="component" value="Unassembled WGS sequence"/>
</dbReference>
<dbReference type="InterPro" id="IPR009100">
    <property type="entry name" value="AcylCoA_DH/oxidase_NM_dom_sf"/>
</dbReference>
<keyword evidence="3 6" id="KW-0285">Flavoprotein</keyword>
<keyword evidence="4 6" id="KW-0274">FAD</keyword>
<dbReference type="Pfam" id="PF02770">
    <property type="entry name" value="Acyl-CoA_dh_M"/>
    <property type="match status" value="1"/>
</dbReference>
<comment type="similarity">
    <text evidence="2 6">Belongs to the acyl-CoA dehydrogenase family.</text>
</comment>
<dbReference type="InterPro" id="IPR006091">
    <property type="entry name" value="Acyl-CoA_Oxase/DH_mid-dom"/>
</dbReference>
<evidence type="ECO:0000256" key="5">
    <source>
        <dbReference type="ARBA" id="ARBA00023002"/>
    </source>
</evidence>
<dbReference type="InterPro" id="IPR036250">
    <property type="entry name" value="AcylCo_DH-like_C"/>
</dbReference>
<dbReference type="SUPFAM" id="SSF56645">
    <property type="entry name" value="Acyl-CoA dehydrogenase NM domain-like"/>
    <property type="match status" value="1"/>
</dbReference>
<protein>
    <submittedName>
        <fullName evidence="10">Acyl-CoA dehydrogenase family protein</fullName>
        <ecNumber evidence="10">1.-.-.-</ecNumber>
    </submittedName>
</protein>
<evidence type="ECO:0000256" key="1">
    <source>
        <dbReference type="ARBA" id="ARBA00001974"/>
    </source>
</evidence>
<dbReference type="Gene3D" id="2.40.110.10">
    <property type="entry name" value="Butyryl-CoA Dehydrogenase, subunit A, domain 2"/>
    <property type="match status" value="1"/>
</dbReference>
<accession>A0ABD5SIL2</accession>
<evidence type="ECO:0000259" key="7">
    <source>
        <dbReference type="Pfam" id="PF00441"/>
    </source>
</evidence>
<gene>
    <name evidence="10" type="ORF">ACFQE6_05090</name>
</gene>
<evidence type="ECO:0000256" key="3">
    <source>
        <dbReference type="ARBA" id="ARBA00022630"/>
    </source>
</evidence>
<dbReference type="PANTHER" id="PTHR48083">
    <property type="entry name" value="MEDIUM-CHAIN SPECIFIC ACYL-COA DEHYDROGENASE, MITOCHONDRIAL-RELATED"/>
    <property type="match status" value="1"/>
</dbReference>
<keyword evidence="11" id="KW-1185">Reference proteome</keyword>
<dbReference type="EMBL" id="JBHSWV010000081">
    <property type="protein sequence ID" value="MFC6764429.1"/>
    <property type="molecule type" value="Genomic_DNA"/>
</dbReference>
<keyword evidence="5 6" id="KW-0560">Oxidoreductase</keyword>
<dbReference type="GO" id="GO:0016491">
    <property type="term" value="F:oxidoreductase activity"/>
    <property type="evidence" value="ECO:0007669"/>
    <property type="project" value="UniProtKB-KW"/>
</dbReference>
<evidence type="ECO:0000256" key="4">
    <source>
        <dbReference type="ARBA" id="ARBA00022827"/>
    </source>
</evidence>
<comment type="cofactor">
    <cofactor evidence="1 6">
        <name>FAD</name>
        <dbReference type="ChEBI" id="CHEBI:57692"/>
    </cofactor>
</comment>
<comment type="caution">
    <text evidence="10">The sequence shown here is derived from an EMBL/GenBank/DDBJ whole genome shotgun (WGS) entry which is preliminary data.</text>
</comment>
<proteinExistence type="inferred from homology"/>
<dbReference type="Pfam" id="PF02771">
    <property type="entry name" value="Acyl-CoA_dh_N"/>
    <property type="match status" value="1"/>
</dbReference>
<dbReference type="CDD" id="cd00567">
    <property type="entry name" value="ACAD"/>
    <property type="match status" value="1"/>
</dbReference>
<dbReference type="Gene3D" id="1.10.540.10">
    <property type="entry name" value="Acyl-CoA dehydrogenase/oxidase, N-terminal domain"/>
    <property type="match status" value="1"/>
</dbReference>
<dbReference type="InterPro" id="IPR013786">
    <property type="entry name" value="AcylCoA_DH/ox_N"/>
</dbReference>
<feature type="domain" description="Acyl-CoA oxidase/dehydrogenase middle" evidence="8">
    <location>
        <begin position="158"/>
        <end position="252"/>
    </location>
</feature>
<dbReference type="FunFam" id="2.40.110.10:FF:000002">
    <property type="entry name" value="Acyl-CoA dehydrogenase fadE12"/>
    <property type="match status" value="1"/>
</dbReference>
<evidence type="ECO:0000256" key="6">
    <source>
        <dbReference type="RuleBase" id="RU362125"/>
    </source>
</evidence>
<evidence type="ECO:0000256" key="2">
    <source>
        <dbReference type="ARBA" id="ARBA00009347"/>
    </source>
</evidence>
<dbReference type="EC" id="1.-.-.-" evidence="10"/>
<dbReference type="InterPro" id="IPR009075">
    <property type="entry name" value="AcylCo_DH/oxidase_C"/>
</dbReference>
<dbReference type="InterPro" id="IPR046373">
    <property type="entry name" value="Acyl-CoA_Oxase/DH_mid-dom_sf"/>
</dbReference>
<dbReference type="Pfam" id="PF00441">
    <property type="entry name" value="Acyl-CoA_dh_1"/>
    <property type="match status" value="1"/>
</dbReference>
<reference evidence="10 11" key="1">
    <citation type="journal article" date="2019" name="Int. J. Syst. Evol. Microbiol.">
        <title>The Global Catalogue of Microorganisms (GCM) 10K type strain sequencing project: providing services to taxonomists for standard genome sequencing and annotation.</title>
        <authorList>
            <consortium name="The Broad Institute Genomics Platform"/>
            <consortium name="The Broad Institute Genome Sequencing Center for Infectious Disease"/>
            <person name="Wu L."/>
            <person name="Ma J."/>
        </authorList>
    </citation>
    <scope>NUCLEOTIDE SEQUENCE [LARGE SCALE GENOMIC DNA]</scope>
    <source>
        <strain evidence="10 11">LMG 29247</strain>
    </source>
</reference>
<dbReference type="PANTHER" id="PTHR48083:SF2">
    <property type="entry name" value="MEDIUM-CHAIN SPECIFIC ACYL-COA DEHYDROGENASE, MITOCHONDRIAL"/>
    <property type="match status" value="1"/>
</dbReference>
<organism evidence="10 11">
    <name type="scientific">Natrinema soli</name>
    <dbReference type="NCBI Taxonomy" id="1930624"/>
    <lineage>
        <taxon>Archaea</taxon>
        <taxon>Methanobacteriati</taxon>
        <taxon>Methanobacteriota</taxon>
        <taxon>Stenosarchaea group</taxon>
        <taxon>Halobacteria</taxon>
        <taxon>Halobacteriales</taxon>
        <taxon>Natrialbaceae</taxon>
        <taxon>Natrinema</taxon>
    </lineage>
</organism>
<sequence>MENAATAPAGLNFEPSTEINIIKKELDNFIDQEVKPLEQKYDQYLGEDGMYNRADENGKMTPEFQEIRNTIRKKSAEAGYLSMSMPEDLGGGGMGDLAYSIVFEHLHNRNPDGFHRMMMPGDSEGMGGPVAPQPDNLTDYQKEKWVKPSIDGELTNGMGLTEPDHGSDPTWMDSTAEKDGDEWVINGTKCFSTMAPIADFWVIHARTSGEDGDVRGISSFFVDRDNLGIEVGKYQRYMGDPLSHQAFVHLDDCRVPKENMIGEEGRGLLDQLKNFGGARVYIAAHCVGRSQWMFDQCVEYAESRKTFGEPIGTNQFVQGMLADLRADIEQTRWLYRHAAWQADNGEVPRWEISAAKLRGAQLWNKAADVAIQVHGGTGVMSSLPFEREYREARMSRIVEGTDEIQKRTIAREFLDLD</sequence>
<dbReference type="InterPro" id="IPR050741">
    <property type="entry name" value="Acyl-CoA_dehydrogenase"/>
</dbReference>
<dbReference type="RefSeq" id="WP_273737497.1">
    <property type="nucleotide sequence ID" value="NZ_JAQIVI010000081.1"/>
</dbReference>
<name>A0ABD5SIL2_9EURY</name>